<comment type="caution">
    <text evidence="7">The sequence shown here is derived from an EMBL/GenBank/DDBJ whole genome shotgun (WGS) entry which is preliminary data.</text>
</comment>
<feature type="compositionally biased region" description="Basic and acidic residues" evidence="5">
    <location>
        <begin position="595"/>
        <end position="609"/>
    </location>
</feature>
<sequence length="737" mass="81213">MSRMFDEVMGLGEFADSSRGSVASSKSGGQVEPKGLDETLEQGENQPLEEDSNSSRQEKKTNEETGETSFAPLILSSSGKPSSFDMVRSERGGGGSGGAAFDDALDGLPSYGPEEEDEDWHYALPMGSLEDVDVGKTSKISQLGREESASRGNPFPRKPGAEEEQENEGSTESANTSHSSQDNIKGNTQGGDRNPPASPRINIKDEPIDEGYDAALLPQNSSRQIKEELEQHEWCPLPSWSGTRRVKFSCIALLHVWNRVDHPNIISQKSSPSSQPDLTNGTSSLRDPPSKDAAKPGPSTAAAGATSVPPIPQDYSSSVPHPGHNSSHTSVPPLVPPHSAVSTPTLPGQTQARSPPEQPLKPVEDGLSEVTKLTCYQCSKQFSNKPLLLTHQVGNLSHTSNFVISTCISLLRNDIPSHDHFSVHLQGRISLFCSKACCDQYNTQKNVLTVCDCCKEEKILYEVTSFGQQDVFFCSENCKQFFKQERALRPCSYCCGLGQRMMLSHYGGKIEEFCKPHCMSQYTVLYYGMGRCNSCRKQGYMNEKLQCLGSASTQTDAMRAPAPRRRQMKNKSVLCRPFTTDQEIMCQLPSPSPESEERRTEPVGHEFDNQPKTVINHPTSSAEEPPSSPVMDLEADLQPGDIVPSRVEESYLWECKQLGAYSPIVLLHTLLFFCTKNLHLTTLAEHQHLSFSNFTRRFKPFSAAGNVCYLQYERSRRETSDSEQKGDASPSFGFIEI</sequence>
<dbReference type="InterPro" id="IPR011017">
    <property type="entry name" value="TRASH_dom"/>
</dbReference>
<feature type="compositionally biased region" description="Polar residues" evidence="5">
    <location>
        <begin position="314"/>
        <end position="330"/>
    </location>
</feature>
<feature type="domain" description="C2H2-type" evidence="6">
    <location>
        <begin position="373"/>
        <end position="403"/>
    </location>
</feature>
<gene>
    <name evidence="7" type="ORF">GOODEAATRI_007482</name>
</gene>
<accession>A0ABV0P478</accession>
<keyword evidence="4" id="KW-0479">Metal-binding</keyword>
<name>A0ABV0P478_9TELE</name>
<feature type="compositionally biased region" description="Polar residues" evidence="5">
    <location>
        <begin position="173"/>
        <end position="191"/>
    </location>
</feature>
<protein>
    <recommendedName>
        <fullName evidence="6">C2H2-type domain-containing protein</fullName>
    </recommendedName>
</protein>
<evidence type="ECO:0000256" key="4">
    <source>
        <dbReference type="PROSITE-ProRule" id="PRU00042"/>
    </source>
</evidence>
<proteinExistence type="predicted"/>
<feature type="compositionally biased region" description="Low complexity" evidence="5">
    <location>
        <begin position="17"/>
        <end position="29"/>
    </location>
</feature>
<dbReference type="InterPro" id="IPR051284">
    <property type="entry name" value="ZnF_MYMT-QRICH1"/>
</dbReference>
<evidence type="ECO:0000259" key="6">
    <source>
        <dbReference type="PROSITE" id="PS50157"/>
    </source>
</evidence>
<dbReference type="EMBL" id="JAHRIO010060350">
    <property type="protein sequence ID" value="MEQ2177809.1"/>
    <property type="molecule type" value="Genomic_DNA"/>
</dbReference>
<feature type="region of interest" description="Disordered" evidence="5">
    <location>
        <begin position="264"/>
        <end position="363"/>
    </location>
</feature>
<dbReference type="PROSITE" id="PS50157">
    <property type="entry name" value="ZINC_FINGER_C2H2_2"/>
    <property type="match status" value="1"/>
</dbReference>
<evidence type="ECO:0000256" key="5">
    <source>
        <dbReference type="SAM" id="MobiDB-lite"/>
    </source>
</evidence>
<keyword evidence="8" id="KW-1185">Reference proteome</keyword>
<dbReference type="PANTHER" id="PTHR45736">
    <property type="entry name" value="ZINC FINGER MYM-TYPE PROTEIN"/>
    <property type="match status" value="1"/>
</dbReference>
<dbReference type="Proteomes" id="UP001476798">
    <property type="component" value="Unassembled WGS sequence"/>
</dbReference>
<dbReference type="SMART" id="SM00746">
    <property type="entry name" value="TRASH"/>
    <property type="match status" value="3"/>
</dbReference>
<feature type="region of interest" description="Disordered" evidence="5">
    <location>
        <begin position="586"/>
        <end position="629"/>
    </location>
</feature>
<dbReference type="InterPro" id="IPR021893">
    <property type="entry name" value="ZMYM2-like_C"/>
</dbReference>
<keyword evidence="2" id="KW-0597">Phosphoprotein</keyword>
<evidence type="ECO:0000313" key="7">
    <source>
        <dbReference type="EMBL" id="MEQ2177809.1"/>
    </source>
</evidence>
<feature type="compositionally biased region" description="Low complexity" evidence="5">
    <location>
        <begin position="265"/>
        <end position="276"/>
    </location>
</feature>
<feature type="compositionally biased region" description="Polar residues" evidence="5">
    <location>
        <begin position="340"/>
        <end position="353"/>
    </location>
</feature>
<evidence type="ECO:0000256" key="2">
    <source>
        <dbReference type="ARBA" id="ARBA00022553"/>
    </source>
</evidence>
<evidence type="ECO:0000313" key="8">
    <source>
        <dbReference type="Proteomes" id="UP001476798"/>
    </source>
</evidence>
<dbReference type="PANTHER" id="PTHR45736:SF5">
    <property type="entry name" value="ZINC FINGER MYM-TYPE PROTEIN 4"/>
    <property type="match status" value="1"/>
</dbReference>
<keyword evidence="4" id="KW-0863">Zinc-finger</keyword>
<keyword evidence="3" id="KW-0832">Ubl conjugation</keyword>
<dbReference type="InterPro" id="IPR013087">
    <property type="entry name" value="Znf_C2H2_type"/>
</dbReference>
<keyword evidence="4" id="KW-0862">Zinc</keyword>
<reference evidence="7 8" key="1">
    <citation type="submission" date="2021-06" db="EMBL/GenBank/DDBJ databases">
        <authorList>
            <person name="Palmer J.M."/>
        </authorList>
    </citation>
    <scope>NUCLEOTIDE SEQUENCE [LARGE SCALE GENOMIC DNA]</scope>
    <source>
        <strain evidence="7 8">GA_2019</strain>
        <tissue evidence="7">Muscle</tissue>
    </source>
</reference>
<feature type="region of interest" description="Disordered" evidence="5">
    <location>
        <begin position="1"/>
        <end position="228"/>
    </location>
</feature>
<keyword evidence="1" id="KW-1017">Isopeptide bond</keyword>
<organism evidence="7 8">
    <name type="scientific">Goodea atripinnis</name>
    <dbReference type="NCBI Taxonomy" id="208336"/>
    <lineage>
        <taxon>Eukaryota</taxon>
        <taxon>Metazoa</taxon>
        <taxon>Chordata</taxon>
        <taxon>Craniata</taxon>
        <taxon>Vertebrata</taxon>
        <taxon>Euteleostomi</taxon>
        <taxon>Actinopterygii</taxon>
        <taxon>Neopterygii</taxon>
        <taxon>Teleostei</taxon>
        <taxon>Neoteleostei</taxon>
        <taxon>Acanthomorphata</taxon>
        <taxon>Ovalentaria</taxon>
        <taxon>Atherinomorphae</taxon>
        <taxon>Cyprinodontiformes</taxon>
        <taxon>Goodeidae</taxon>
        <taxon>Goodea</taxon>
    </lineage>
</organism>
<dbReference type="Pfam" id="PF12012">
    <property type="entry name" value="DUF3504"/>
    <property type="match status" value="1"/>
</dbReference>
<evidence type="ECO:0000256" key="3">
    <source>
        <dbReference type="ARBA" id="ARBA00022843"/>
    </source>
</evidence>
<evidence type="ECO:0000256" key="1">
    <source>
        <dbReference type="ARBA" id="ARBA00022499"/>
    </source>
</evidence>